<reference evidence="4 5" key="1">
    <citation type="submission" date="2016-02" db="EMBL/GenBank/DDBJ databases">
        <title>Draft genome sequence of Hydrogenophaga sp. LPB0072.</title>
        <authorList>
            <person name="Shin S.-K."/>
            <person name="Yi H."/>
        </authorList>
    </citation>
    <scope>NUCLEOTIDE SEQUENCE [LARGE SCALE GENOMIC DNA]</scope>
    <source>
        <strain evidence="4 5">LPB0072</strain>
    </source>
</reference>
<dbReference type="Gene3D" id="1.20.1600.10">
    <property type="entry name" value="Outer membrane efflux proteins (OEP)"/>
    <property type="match status" value="1"/>
</dbReference>
<keyword evidence="2" id="KW-0449">Lipoprotein</keyword>
<accession>A0A162SZB7</accession>
<comment type="subcellular location">
    <subcellularLocation>
        <location evidence="2">Cell membrane</location>
        <topology evidence="2">Lipid-anchor</topology>
    </subcellularLocation>
</comment>
<evidence type="ECO:0008006" key="7">
    <source>
        <dbReference type="Google" id="ProtNLM"/>
    </source>
</evidence>
<comment type="similarity">
    <text evidence="1 2">Belongs to the outer membrane factor (OMF) (TC 1.B.17) family.</text>
</comment>
<dbReference type="STRING" id="1763535.LPB072_12605"/>
<keyword evidence="5" id="KW-1185">Reference proteome</keyword>
<organism evidence="3 6">
    <name type="scientific">Hydrogenophaga crassostreae</name>
    <dbReference type="NCBI Taxonomy" id="1763535"/>
    <lineage>
        <taxon>Bacteria</taxon>
        <taxon>Pseudomonadati</taxon>
        <taxon>Pseudomonadota</taxon>
        <taxon>Betaproteobacteria</taxon>
        <taxon>Burkholderiales</taxon>
        <taxon>Comamonadaceae</taxon>
        <taxon>Hydrogenophaga</taxon>
    </lineage>
</organism>
<dbReference type="EMBL" id="LVWD01000013">
    <property type="protein sequence ID" value="OAD41861.1"/>
    <property type="molecule type" value="Genomic_DNA"/>
</dbReference>
<dbReference type="NCBIfam" id="TIGR01845">
    <property type="entry name" value="outer_NodT"/>
    <property type="match status" value="1"/>
</dbReference>
<keyword evidence="2" id="KW-1134">Transmembrane beta strand</keyword>
<proteinExistence type="inferred from homology"/>
<dbReference type="EMBL" id="CP017476">
    <property type="protein sequence ID" value="AOW13568.1"/>
    <property type="molecule type" value="Genomic_DNA"/>
</dbReference>
<keyword evidence="2" id="KW-0732">Signal</keyword>
<dbReference type="OrthoDB" id="9770517at2"/>
<reference evidence="3 6" key="2">
    <citation type="submission" date="2016-10" db="EMBL/GenBank/DDBJ databases">
        <title>Hydorgenophaga sp. LPB0072 isolated from gastropod.</title>
        <authorList>
            <person name="Kim E."/>
            <person name="Yi H."/>
        </authorList>
    </citation>
    <scope>NUCLEOTIDE SEQUENCE [LARGE SCALE GENOMIC DNA]</scope>
    <source>
        <strain evidence="3 6">LPB0072</strain>
    </source>
</reference>
<dbReference type="PANTHER" id="PTHR30203:SF29">
    <property type="entry name" value="PROTEIN CYAE"/>
    <property type="match status" value="1"/>
</dbReference>
<dbReference type="Pfam" id="PF02321">
    <property type="entry name" value="OEP"/>
    <property type="match status" value="2"/>
</dbReference>
<dbReference type="RefSeq" id="WP_066090257.1">
    <property type="nucleotide sequence ID" value="NZ_CP017476.1"/>
</dbReference>
<evidence type="ECO:0000256" key="1">
    <source>
        <dbReference type="ARBA" id="ARBA00007613"/>
    </source>
</evidence>
<dbReference type="SUPFAM" id="SSF56954">
    <property type="entry name" value="Outer membrane efflux proteins (OEP)"/>
    <property type="match status" value="1"/>
</dbReference>
<dbReference type="GO" id="GO:0005886">
    <property type="term" value="C:plasma membrane"/>
    <property type="evidence" value="ECO:0007669"/>
    <property type="project" value="UniProtKB-SubCell"/>
</dbReference>
<evidence type="ECO:0000313" key="4">
    <source>
        <dbReference type="EMBL" id="OAD41861.1"/>
    </source>
</evidence>
<keyword evidence="2" id="KW-0812">Transmembrane</keyword>
<evidence type="ECO:0000313" key="5">
    <source>
        <dbReference type="Proteomes" id="UP000185657"/>
    </source>
</evidence>
<dbReference type="Proteomes" id="UP000185657">
    <property type="component" value="Unassembled WGS sequence"/>
</dbReference>
<feature type="signal peptide" evidence="2">
    <location>
        <begin position="1"/>
        <end position="26"/>
    </location>
</feature>
<dbReference type="InterPro" id="IPR010131">
    <property type="entry name" value="MdtP/NodT-like"/>
</dbReference>
<keyword evidence="2" id="KW-0472">Membrane</keyword>
<feature type="chain" id="PRO_5041745756" description="RND transporter" evidence="2">
    <location>
        <begin position="27"/>
        <end position="477"/>
    </location>
</feature>
<dbReference type="InterPro" id="IPR003423">
    <property type="entry name" value="OMP_efflux"/>
</dbReference>
<dbReference type="Proteomes" id="UP000185680">
    <property type="component" value="Chromosome"/>
</dbReference>
<evidence type="ECO:0000256" key="2">
    <source>
        <dbReference type="RuleBase" id="RU362097"/>
    </source>
</evidence>
<gene>
    <name evidence="3" type="ORF">LPB072_12605</name>
    <name evidence="4" type="ORF">LPB72_11225</name>
</gene>
<dbReference type="PANTHER" id="PTHR30203">
    <property type="entry name" value="OUTER MEMBRANE CATION EFFLUX PROTEIN"/>
    <property type="match status" value="1"/>
</dbReference>
<dbReference type="PROSITE" id="PS51257">
    <property type="entry name" value="PROKAR_LIPOPROTEIN"/>
    <property type="match status" value="1"/>
</dbReference>
<dbReference type="Gene3D" id="2.20.200.10">
    <property type="entry name" value="Outer membrane efflux proteins (OEP)"/>
    <property type="match status" value="1"/>
</dbReference>
<dbReference type="GO" id="GO:0015562">
    <property type="term" value="F:efflux transmembrane transporter activity"/>
    <property type="evidence" value="ECO:0007669"/>
    <property type="project" value="InterPro"/>
</dbReference>
<protein>
    <recommendedName>
        <fullName evidence="7">RND transporter</fullName>
    </recommendedName>
</protein>
<evidence type="ECO:0000313" key="6">
    <source>
        <dbReference type="Proteomes" id="UP000185680"/>
    </source>
</evidence>
<dbReference type="AlphaFoldDB" id="A0A162SZB7"/>
<evidence type="ECO:0000313" key="3">
    <source>
        <dbReference type="EMBL" id="AOW13568.1"/>
    </source>
</evidence>
<keyword evidence="2" id="KW-0564">Palmitate</keyword>
<name>A0A162SZB7_9BURK</name>
<dbReference type="KEGG" id="hyl:LPB072_12605"/>
<sequence length="477" mass="49546">MKRKFGTLLAAAVLSGCAAIPPVGSAGPVPAQAPAQWFAPVVPHAGNTGALTEWWGQFDDPLLVNWIALAQAQSPTLASARAQVFAARAALETNEVLAGPQVAAVASASRGRSSSAADVVGTALGVGAQASWALDLWGGNRAGVDQSRAQQAAANAGWHEARVLVASELAQTYFAQRLCQVQLGVVERDRDSRAVTAEAAGHTERAGLTAPAVAALARASQADSAARARQQADQCNRQIKALVALTALSEPALRTALSEAPAMTASAALEGALAVKAVPMDAIRQRPDVARAQASWAAAAQGVGVARADMLPNLSFSGSWLRNRFSTGGETSSFNTWSIGPFSMTIPVVGRGALQARTDAAVALYEASGQAYAAVLRQAVAEVEQALVTLDGLRQREGDTSIALAGYTQSFKATEARYRVGFASLNDLEDARRLQLNAESGAIALQQERISTWINLYVALGGGFDPENNLSAIKDPS</sequence>